<dbReference type="PANTHER" id="PTHR11782:SF83">
    <property type="entry name" value="GUANOSINE-DIPHOSPHATASE"/>
    <property type="match status" value="1"/>
</dbReference>
<evidence type="ECO:0000256" key="2">
    <source>
        <dbReference type="ARBA" id="ARBA00022801"/>
    </source>
</evidence>
<evidence type="ECO:0000313" key="4">
    <source>
        <dbReference type="Proteomes" id="UP000015105"/>
    </source>
</evidence>
<reference evidence="4" key="2">
    <citation type="journal article" date="2017" name="Nat. Plants">
        <title>The Aegilops tauschii genome reveals multiple impacts of transposons.</title>
        <authorList>
            <person name="Zhao G."/>
            <person name="Zou C."/>
            <person name="Li K."/>
            <person name="Wang K."/>
            <person name="Li T."/>
            <person name="Gao L."/>
            <person name="Zhang X."/>
            <person name="Wang H."/>
            <person name="Yang Z."/>
            <person name="Liu X."/>
            <person name="Jiang W."/>
            <person name="Mao L."/>
            <person name="Kong X."/>
            <person name="Jiao Y."/>
            <person name="Jia J."/>
        </authorList>
    </citation>
    <scope>NUCLEOTIDE SEQUENCE [LARGE SCALE GENOMIC DNA]</scope>
    <source>
        <strain evidence="4">cv. AL8/78</strain>
    </source>
</reference>
<evidence type="ECO:0000256" key="1">
    <source>
        <dbReference type="ARBA" id="ARBA00009283"/>
    </source>
</evidence>
<dbReference type="GO" id="GO:0016020">
    <property type="term" value="C:membrane"/>
    <property type="evidence" value="ECO:0007669"/>
    <property type="project" value="TreeGrafter"/>
</dbReference>
<reference evidence="4" key="1">
    <citation type="journal article" date="2014" name="Science">
        <title>Ancient hybridizations among the ancestral genomes of bread wheat.</title>
        <authorList>
            <consortium name="International Wheat Genome Sequencing Consortium,"/>
            <person name="Marcussen T."/>
            <person name="Sandve S.R."/>
            <person name="Heier L."/>
            <person name="Spannagl M."/>
            <person name="Pfeifer M."/>
            <person name="Jakobsen K.S."/>
            <person name="Wulff B.B."/>
            <person name="Steuernagel B."/>
            <person name="Mayer K.F."/>
            <person name="Olsen O.A."/>
        </authorList>
    </citation>
    <scope>NUCLEOTIDE SEQUENCE [LARGE SCALE GENOMIC DNA]</scope>
    <source>
        <strain evidence="4">cv. AL8/78</strain>
    </source>
</reference>
<accession>A0A453I6D7</accession>
<sequence length="89" mass="9894">MLVSVDLLALVTYTFNYISLSHQAGFVNPKAAVAKVKPSDFEEAARRVCKLNVKEAHATYPDVSEEDIPFLCMDLVYQHTLLVDGFGMT</sequence>
<protein>
    <submittedName>
        <fullName evidence="3">Uncharacterized protein</fullName>
    </submittedName>
</protein>
<proteinExistence type="inferred from homology"/>
<comment type="similarity">
    <text evidence="1">Belongs to the GDA1/CD39 NTPase family.</text>
</comment>
<dbReference type="PANTHER" id="PTHR11782">
    <property type="entry name" value="ADENOSINE/GUANOSINE DIPHOSPHATASE"/>
    <property type="match status" value="1"/>
</dbReference>
<dbReference type="Gene3D" id="3.30.420.150">
    <property type="entry name" value="Exopolyphosphatase. Domain 2"/>
    <property type="match status" value="1"/>
</dbReference>
<reference evidence="3" key="4">
    <citation type="submission" date="2019-03" db="UniProtKB">
        <authorList>
            <consortium name="EnsemblPlants"/>
        </authorList>
    </citation>
    <scope>IDENTIFICATION</scope>
</reference>
<keyword evidence="4" id="KW-1185">Reference proteome</keyword>
<keyword evidence="2" id="KW-0378">Hydrolase</keyword>
<name>A0A453I6D7_AEGTS</name>
<dbReference type="InterPro" id="IPR000407">
    <property type="entry name" value="GDA1_CD39_NTPase"/>
</dbReference>
<dbReference type="GO" id="GO:0017110">
    <property type="term" value="F:nucleoside diphosphate phosphatase activity"/>
    <property type="evidence" value="ECO:0007669"/>
    <property type="project" value="TreeGrafter"/>
</dbReference>
<dbReference type="EnsemblPlants" id="AET4Gv20459000.4">
    <property type="protein sequence ID" value="AET4Gv20459000.4"/>
    <property type="gene ID" value="AET4Gv20459000"/>
</dbReference>
<reference evidence="3" key="3">
    <citation type="journal article" date="2017" name="Nature">
        <title>Genome sequence of the progenitor of the wheat D genome Aegilops tauschii.</title>
        <authorList>
            <person name="Luo M.C."/>
            <person name="Gu Y.Q."/>
            <person name="Puiu D."/>
            <person name="Wang H."/>
            <person name="Twardziok S.O."/>
            <person name="Deal K.R."/>
            <person name="Huo N."/>
            <person name="Zhu T."/>
            <person name="Wang L."/>
            <person name="Wang Y."/>
            <person name="McGuire P.E."/>
            <person name="Liu S."/>
            <person name="Long H."/>
            <person name="Ramasamy R.K."/>
            <person name="Rodriguez J.C."/>
            <person name="Van S.L."/>
            <person name="Yuan L."/>
            <person name="Wang Z."/>
            <person name="Xia Z."/>
            <person name="Xiao L."/>
            <person name="Anderson O.D."/>
            <person name="Ouyang S."/>
            <person name="Liang Y."/>
            <person name="Zimin A.V."/>
            <person name="Pertea G."/>
            <person name="Qi P."/>
            <person name="Bennetzen J.L."/>
            <person name="Dai X."/>
            <person name="Dawson M.W."/>
            <person name="Muller H.G."/>
            <person name="Kugler K."/>
            <person name="Rivarola-Duarte L."/>
            <person name="Spannagl M."/>
            <person name="Mayer K.F.X."/>
            <person name="Lu F.H."/>
            <person name="Bevan M.W."/>
            <person name="Leroy P."/>
            <person name="Li P."/>
            <person name="You F.M."/>
            <person name="Sun Q."/>
            <person name="Liu Z."/>
            <person name="Lyons E."/>
            <person name="Wicker T."/>
            <person name="Salzberg S.L."/>
            <person name="Devos K.M."/>
            <person name="Dvorak J."/>
        </authorList>
    </citation>
    <scope>NUCLEOTIDE SEQUENCE [LARGE SCALE GENOMIC DNA]</scope>
    <source>
        <strain evidence="3">cv. AL8/78</strain>
    </source>
</reference>
<evidence type="ECO:0000313" key="3">
    <source>
        <dbReference type="EnsemblPlants" id="AET4Gv20459000.4"/>
    </source>
</evidence>
<dbReference type="Pfam" id="PF01150">
    <property type="entry name" value="GDA1_CD39"/>
    <property type="match status" value="1"/>
</dbReference>
<reference evidence="3" key="5">
    <citation type="journal article" date="2021" name="G3 (Bethesda)">
        <title>Aegilops tauschii genome assembly Aet v5.0 features greater sequence contiguity and improved annotation.</title>
        <authorList>
            <person name="Wang L."/>
            <person name="Zhu T."/>
            <person name="Rodriguez J.C."/>
            <person name="Deal K.R."/>
            <person name="Dubcovsky J."/>
            <person name="McGuire P.E."/>
            <person name="Lux T."/>
            <person name="Spannagl M."/>
            <person name="Mayer K.F.X."/>
            <person name="Baldrich P."/>
            <person name="Meyers B.C."/>
            <person name="Huo N."/>
            <person name="Gu Y.Q."/>
            <person name="Zhou H."/>
            <person name="Devos K.M."/>
            <person name="Bennetzen J.L."/>
            <person name="Unver T."/>
            <person name="Budak H."/>
            <person name="Gulick P.J."/>
            <person name="Galiba G."/>
            <person name="Kalapos B."/>
            <person name="Nelson D.R."/>
            <person name="Li P."/>
            <person name="You F.M."/>
            <person name="Luo M.C."/>
            <person name="Dvorak J."/>
        </authorList>
    </citation>
    <scope>NUCLEOTIDE SEQUENCE [LARGE SCALE GENOMIC DNA]</scope>
    <source>
        <strain evidence="3">cv. AL8/78</strain>
    </source>
</reference>
<dbReference type="Gramene" id="AET4Gv20459000.4">
    <property type="protein sequence ID" value="AET4Gv20459000.4"/>
    <property type="gene ID" value="AET4Gv20459000"/>
</dbReference>
<dbReference type="AlphaFoldDB" id="A0A453I6D7"/>
<dbReference type="GO" id="GO:0009134">
    <property type="term" value="P:nucleoside diphosphate catabolic process"/>
    <property type="evidence" value="ECO:0007669"/>
    <property type="project" value="TreeGrafter"/>
</dbReference>
<organism evidence="3 4">
    <name type="scientific">Aegilops tauschii subsp. strangulata</name>
    <name type="common">Goatgrass</name>
    <dbReference type="NCBI Taxonomy" id="200361"/>
    <lineage>
        <taxon>Eukaryota</taxon>
        <taxon>Viridiplantae</taxon>
        <taxon>Streptophyta</taxon>
        <taxon>Embryophyta</taxon>
        <taxon>Tracheophyta</taxon>
        <taxon>Spermatophyta</taxon>
        <taxon>Magnoliopsida</taxon>
        <taxon>Liliopsida</taxon>
        <taxon>Poales</taxon>
        <taxon>Poaceae</taxon>
        <taxon>BOP clade</taxon>
        <taxon>Pooideae</taxon>
        <taxon>Triticodae</taxon>
        <taxon>Triticeae</taxon>
        <taxon>Triticinae</taxon>
        <taxon>Aegilops</taxon>
    </lineage>
</organism>
<dbReference type="Proteomes" id="UP000015105">
    <property type="component" value="Chromosome 4D"/>
</dbReference>